<accession>A0ABS4SZZ4</accession>
<proteinExistence type="predicted"/>
<keyword evidence="3" id="KW-1185">Reference proteome</keyword>
<comment type="caution">
    <text evidence="2">The sequence shown here is derived from an EMBL/GenBank/DDBJ whole genome shotgun (WGS) entry which is preliminary data.</text>
</comment>
<protein>
    <recommendedName>
        <fullName evidence="4">Large polyvalent protein-associated domain-containing protein</fullName>
    </recommendedName>
</protein>
<feature type="compositionally biased region" description="Polar residues" evidence="1">
    <location>
        <begin position="1"/>
        <end position="12"/>
    </location>
</feature>
<organism evidence="2 3">
    <name type="scientific">Nesterenkonia lacusekhoensis</name>
    <dbReference type="NCBI Taxonomy" id="150832"/>
    <lineage>
        <taxon>Bacteria</taxon>
        <taxon>Bacillati</taxon>
        <taxon>Actinomycetota</taxon>
        <taxon>Actinomycetes</taxon>
        <taxon>Micrococcales</taxon>
        <taxon>Micrococcaceae</taxon>
        <taxon>Nesterenkonia</taxon>
    </lineage>
</organism>
<evidence type="ECO:0008006" key="4">
    <source>
        <dbReference type="Google" id="ProtNLM"/>
    </source>
</evidence>
<name>A0ABS4SZZ4_9MICC</name>
<dbReference type="InterPro" id="IPR024079">
    <property type="entry name" value="MetalloPept_cat_dom_sf"/>
</dbReference>
<feature type="region of interest" description="Disordered" evidence="1">
    <location>
        <begin position="326"/>
        <end position="347"/>
    </location>
</feature>
<feature type="compositionally biased region" description="Acidic residues" evidence="1">
    <location>
        <begin position="30"/>
        <end position="44"/>
    </location>
</feature>
<dbReference type="Gene3D" id="3.40.390.10">
    <property type="entry name" value="Collagenase (Catalytic Domain)"/>
    <property type="match status" value="1"/>
</dbReference>
<dbReference type="Proteomes" id="UP001519331">
    <property type="component" value="Unassembled WGS sequence"/>
</dbReference>
<evidence type="ECO:0000256" key="1">
    <source>
        <dbReference type="SAM" id="MobiDB-lite"/>
    </source>
</evidence>
<sequence length="542" mass="61231">MTALSTKQQAQLENRDDEGRFQHKQHGDVDDTADVLGLDEDQDEQPQPVRYSFMAEFEKAEEQFNTDFDGVPNRFFNADLRGKVLGRSTDRDLDELADALGADPAGFASQRFDQRGLAGRLCHSVSAPDENRRMTNEQAEELMGQLGHVTEIRRIDDDEALLNTASKDATRGWLAKMEDTNPRGDRIQRWLLVTDGSHNKMRTFTLGRSRGDIGAHQQVTQTDLRSLAGAERIERRTGVNLIDINAMNPHFTQSTGDFVDDFPDGYSHQAFQQKVRQTLAEEGLTASDLHAERKSYTTEQFASAQVRTVEALAEMEDAQLEGRNFQAQKKHLQRTSRSSAGVFDDKKHPDKAHQAMMAQTSLTASNGGTFSKVEIDNDVDPAEYADFEKAVAEVESKLPAIPDGRNPELRIRKLGRHNARGLFSPHRNAVAVDVRTSEAYIHEMGHYYDHVVGQSASLQQDFRSISRDYAAALQEPDSKRRQYLNTPTEQLARGFEVYAVERLGINNRLVRPEKFDDPDYAPFTQNPELKQRIFAFFDMTFS</sequence>
<feature type="compositionally biased region" description="Basic and acidic residues" evidence="1">
    <location>
        <begin position="13"/>
        <end position="29"/>
    </location>
</feature>
<feature type="region of interest" description="Disordered" evidence="1">
    <location>
        <begin position="1"/>
        <end position="46"/>
    </location>
</feature>
<dbReference type="EMBL" id="JAGINX010000001">
    <property type="protein sequence ID" value="MBP2317728.1"/>
    <property type="molecule type" value="Genomic_DNA"/>
</dbReference>
<evidence type="ECO:0000313" key="2">
    <source>
        <dbReference type="EMBL" id="MBP2317728.1"/>
    </source>
</evidence>
<gene>
    <name evidence="2" type="ORF">JOF45_000747</name>
</gene>
<reference evidence="2 3" key="1">
    <citation type="submission" date="2021-03" db="EMBL/GenBank/DDBJ databases">
        <title>Sequencing the genomes of 1000 actinobacteria strains.</title>
        <authorList>
            <person name="Klenk H.-P."/>
        </authorList>
    </citation>
    <scope>NUCLEOTIDE SEQUENCE [LARGE SCALE GENOMIC DNA]</scope>
    <source>
        <strain evidence="2 3">DSM 12544</strain>
    </source>
</reference>
<dbReference type="RefSeq" id="WP_210048012.1">
    <property type="nucleotide sequence ID" value="NZ_JAGINX010000001.1"/>
</dbReference>
<evidence type="ECO:0000313" key="3">
    <source>
        <dbReference type="Proteomes" id="UP001519331"/>
    </source>
</evidence>